<dbReference type="InterPro" id="IPR001296">
    <property type="entry name" value="Glyco_trans_1"/>
</dbReference>
<feature type="domain" description="Glycosyltransferase subfamily 4-like N-terminal" evidence="3">
    <location>
        <begin position="16"/>
        <end position="175"/>
    </location>
</feature>
<dbReference type="Gene3D" id="3.40.50.2000">
    <property type="entry name" value="Glycogen Phosphorylase B"/>
    <property type="match status" value="2"/>
</dbReference>
<sequence length="387" mass="44111">MNKKIKVLQVIPRLGFGGAETGCYDLAHYLSEQNCRSFIVTSGGELLKYVKKQKVKVLQLPVHSKNPLLILFNAIALLIIIMIYNISIVHARSRAPAWSCLLATKITARKFVTTFHGTYNFSNRLKKIYNSVMVRSHLVIAGSNFIFSHINENYGNFFLKKKKKLLVIFRGINTSYFNPQKISLLKIDKFSLENEIDRNKFIILLPGRLTYWKGQKIFIEAIKLLADQNTTQIFQAIILGNEQGRNVYKKQLIGLVEQHRLNKIIKFIDHCEEMPIAYRIANLVCSCSIEPETFGRVSVEAQAMEIPIIASDIGGSTETIVNEKTGFLFKNGDPKALADVITLLMQKDYNSLKSIGFKGRKNILKKFDVDKMCQTTFTEYKKLIELS</sequence>
<dbReference type="AlphaFoldDB" id="A0A382AVI9"/>
<dbReference type="Pfam" id="PF00534">
    <property type="entry name" value="Glycos_transf_1"/>
    <property type="match status" value="1"/>
</dbReference>
<proteinExistence type="predicted"/>
<evidence type="ECO:0000259" key="3">
    <source>
        <dbReference type="Pfam" id="PF13439"/>
    </source>
</evidence>
<dbReference type="SUPFAM" id="SSF53756">
    <property type="entry name" value="UDP-Glycosyltransferase/glycogen phosphorylase"/>
    <property type="match status" value="1"/>
</dbReference>
<feature type="transmembrane region" description="Helical" evidence="1">
    <location>
        <begin position="68"/>
        <end position="86"/>
    </location>
</feature>
<dbReference type="PANTHER" id="PTHR45947:SF3">
    <property type="entry name" value="SULFOQUINOVOSYL TRANSFERASE SQD2"/>
    <property type="match status" value="1"/>
</dbReference>
<protein>
    <recommendedName>
        <fullName evidence="5">Glycosyl transferase family 1 domain-containing protein</fullName>
    </recommendedName>
</protein>
<organism evidence="4">
    <name type="scientific">marine metagenome</name>
    <dbReference type="NCBI Taxonomy" id="408172"/>
    <lineage>
        <taxon>unclassified sequences</taxon>
        <taxon>metagenomes</taxon>
        <taxon>ecological metagenomes</taxon>
    </lineage>
</organism>
<evidence type="ECO:0000256" key="1">
    <source>
        <dbReference type="SAM" id="Phobius"/>
    </source>
</evidence>
<evidence type="ECO:0008006" key="5">
    <source>
        <dbReference type="Google" id="ProtNLM"/>
    </source>
</evidence>
<dbReference type="InterPro" id="IPR050194">
    <property type="entry name" value="Glycosyltransferase_grp1"/>
</dbReference>
<feature type="domain" description="Glycosyl transferase family 1" evidence="2">
    <location>
        <begin position="192"/>
        <end position="361"/>
    </location>
</feature>
<accession>A0A382AVI9</accession>
<gene>
    <name evidence="4" type="ORF">METZ01_LOCUS158228</name>
</gene>
<dbReference type="InterPro" id="IPR028098">
    <property type="entry name" value="Glyco_trans_4-like_N"/>
</dbReference>
<keyword evidence="1" id="KW-1133">Transmembrane helix</keyword>
<dbReference type="Pfam" id="PF13439">
    <property type="entry name" value="Glyco_transf_4"/>
    <property type="match status" value="1"/>
</dbReference>
<evidence type="ECO:0000313" key="4">
    <source>
        <dbReference type="EMBL" id="SVB05374.1"/>
    </source>
</evidence>
<dbReference type="PANTHER" id="PTHR45947">
    <property type="entry name" value="SULFOQUINOVOSYL TRANSFERASE SQD2"/>
    <property type="match status" value="1"/>
</dbReference>
<reference evidence="4" key="1">
    <citation type="submission" date="2018-05" db="EMBL/GenBank/DDBJ databases">
        <authorList>
            <person name="Lanie J.A."/>
            <person name="Ng W.-L."/>
            <person name="Kazmierczak K.M."/>
            <person name="Andrzejewski T.M."/>
            <person name="Davidsen T.M."/>
            <person name="Wayne K.J."/>
            <person name="Tettelin H."/>
            <person name="Glass J.I."/>
            <person name="Rusch D."/>
            <person name="Podicherti R."/>
            <person name="Tsui H.-C.T."/>
            <person name="Winkler M.E."/>
        </authorList>
    </citation>
    <scope>NUCLEOTIDE SEQUENCE</scope>
</reference>
<dbReference type="EMBL" id="UINC01026967">
    <property type="protein sequence ID" value="SVB05374.1"/>
    <property type="molecule type" value="Genomic_DNA"/>
</dbReference>
<keyword evidence="1" id="KW-0472">Membrane</keyword>
<keyword evidence="1" id="KW-0812">Transmembrane</keyword>
<dbReference type="CDD" id="cd03819">
    <property type="entry name" value="GT4_WavL-like"/>
    <property type="match status" value="1"/>
</dbReference>
<name>A0A382AVI9_9ZZZZ</name>
<dbReference type="GO" id="GO:0016757">
    <property type="term" value="F:glycosyltransferase activity"/>
    <property type="evidence" value="ECO:0007669"/>
    <property type="project" value="InterPro"/>
</dbReference>
<evidence type="ECO:0000259" key="2">
    <source>
        <dbReference type="Pfam" id="PF00534"/>
    </source>
</evidence>